<dbReference type="Proteomes" id="UP001597475">
    <property type="component" value="Unassembled WGS sequence"/>
</dbReference>
<keyword evidence="3" id="KW-1185">Reference proteome</keyword>
<evidence type="ECO:0000259" key="1">
    <source>
        <dbReference type="Pfam" id="PF00817"/>
    </source>
</evidence>
<proteinExistence type="predicted"/>
<reference evidence="3" key="1">
    <citation type="journal article" date="2019" name="Int. J. Syst. Evol. Microbiol.">
        <title>The Global Catalogue of Microorganisms (GCM) 10K type strain sequencing project: providing services to taxonomists for standard genome sequencing and annotation.</title>
        <authorList>
            <consortium name="The Broad Institute Genomics Platform"/>
            <consortium name="The Broad Institute Genome Sequencing Center for Infectious Disease"/>
            <person name="Wu L."/>
            <person name="Ma J."/>
        </authorList>
    </citation>
    <scope>NUCLEOTIDE SEQUENCE [LARGE SCALE GENOMIC DNA]</scope>
    <source>
        <strain evidence="3">KCTC 33842</strain>
    </source>
</reference>
<accession>A0ABW5P4I8</accession>
<dbReference type="InterPro" id="IPR001126">
    <property type="entry name" value="UmuC"/>
</dbReference>
<dbReference type="SUPFAM" id="SSF56672">
    <property type="entry name" value="DNA/RNA polymerases"/>
    <property type="match status" value="1"/>
</dbReference>
<dbReference type="RefSeq" id="WP_386844296.1">
    <property type="nucleotide sequence ID" value="NZ_JBHUMK010000028.1"/>
</dbReference>
<feature type="domain" description="UmuC" evidence="1">
    <location>
        <begin position="25"/>
        <end position="113"/>
    </location>
</feature>
<dbReference type="InterPro" id="IPR043502">
    <property type="entry name" value="DNA/RNA_pol_sf"/>
</dbReference>
<sequence length="413" mass="45105">MTTPHVACLRLAPWPLNLLTRQHPDVPVAVLTEGRRVFHASPDAEALGVQPGMRETAALSRCPELHTEVVTAPVAQAAWNDLLEQLYARYSDRIEGREVGVAYLSIGPAAARELAAALHAPVGVASSLEVAQLAALRAKLGEVREVPVGGEKVFLSFTPIQDLQALGLSAAHVERLRFLGVRGLADLLKWSASQREAFLGVDTAKRLARFLKGERTAKPHRYVSGRVIESSLSFDAPLMEPGQAEAALRDLLPTLALHLRGRTAAYLTVKAETVGGQLSQTRKLKWPLDTGGLERVAYLALEDTHALPLGIDALTVQFSGLQQPARMVGLWAGLADLEVTRTVLDRFPEALVRVRWLDPFAYCADAMYEWVDWTTGLVRATPMTPVKPPPPTPVQRREKAAQRMVAFFEGVEP</sequence>
<dbReference type="EMBL" id="JBHUMK010000028">
    <property type="protein sequence ID" value="MFD2609157.1"/>
    <property type="molecule type" value="Genomic_DNA"/>
</dbReference>
<organism evidence="2 3">
    <name type="scientific">Deinococcus taklimakanensis</name>
    <dbReference type="NCBI Taxonomy" id="536443"/>
    <lineage>
        <taxon>Bacteria</taxon>
        <taxon>Thermotogati</taxon>
        <taxon>Deinococcota</taxon>
        <taxon>Deinococci</taxon>
        <taxon>Deinococcales</taxon>
        <taxon>Deinococcaceae</taxon>
        <taxon>Deinococcus</taxon>
    </lineage>
</organism>
<gene>
    <name evidence="2" type="ORF">ACFSR9_06850</name>
</gene>
<evidence type="ECO:0000313" key="2">
    <source>
        <dbReference type="EMBL" id="MFD2609157.1"/>
    </source>
</evidence>
<evidence type="ECO:0000313" key="3">
    <source>
        <dbReference type="Proteomes" id="UP001597475"/>
    </source>
</evidence>
<dbReference type="Pfam" id="PF00817">
    <property type="entry name" value="IMS"/>
    <property type="match status" value="1"/>
</dbReference>
<protein>
    <submittedName>
        <fullName evidence="2">Y-family DNA polymerase</fullName>
    </submittedName>
</protein>
<name>A0ABW5P4I8_9DEIO</name>
<comment type="caution">
    <text evidence="2">The sequence shown here is derived from an EMBL/GenBank/DDBJ whole genome shotgun (WGS) entry which is preliminary data.</text>
</comment>